<dbReference type="SUPFAM" id="SSF56436">
    <property type="entry name" value="C-type lectin-like"/>
    <property type="match status" value="1"/>
</dbReference>
<keyword evidence="1" id="KW-0732">Signal</keyword>
<dbReference type="Proteomes" id="UP001501920">
    <property type="component" value="Chromosome 16"/>
</dbReference>
<name>A0AAR2KLG6_PYGNA</name>
<evidence type="ECO:0000259" key="2">
    <source>
        <dbReference type="PROSITE" id="PS50041"/>
    </source>
</evidence>
<dbReference type="GeneTree" id="ENSGT01150000286973"/>
<dbReference type="Ensembl" id="ENSPNAT00000042388.1">
    <property type="protein sequence ID" value="ENSPNAP00000065140.1"/>
    <property type="gene ID" value="ENSPNAG00000036235.1"/>
</dbReference>
<reference evidence="3" key="2">
    <citation type="submission" date="2025-08" db="UniProtKB">
        <authorList>
            <consortium name="Ensembl"/>
        </authorList>
    </citation>
    <scope>IDENTIFICATION</scope>
</reference>
<dbReference type="CDD" id="cd00037">
    <property type="entry name" value="CLECT"/>
    <property type="match status" value="1"/>
</dbReference>
<evidence type="ECO:0000256" key="1">
    <source>
        <dbReference type="SAM" id="SignalP"/>
    </source>
</evidence>
<dbReference type="PANTHER" id="PTHR22803">
    <property type="entry name" value="MANNOSE, PHOSPHOLIPASE, LECTIN RECEPTOR RELATED"/>
    <property type="match status" value="1"/>
</dbReference>
<evidence type="ECO:0000313" key="3">
    <source>
        <dbReference type="Ensembl" id="ENSPNAP00000065140.1"/>
    </source>
</evidence>
<sequence>FLHYLLLFALMVDANCISDRSLSHTELRCPGNDWYEFGEFCYKAFDEKKTWHAARSECRRLGADLVSIMSLTEQSWLESYLYLGTEATNDVWTGLNDLDFSGYFTWSDHHEVTFTYWSPGEPNNHLDFNEDCVEMYYQNGTSFWNDINCEVTTRRTVV</sequence>
<dbReference type="InterPro" id="IPR001304">
    <property type="entry name" value="C-type_lectin-like"/>
</dbReference>
<dbReference type="InterPro" id="IPR016187">
    <property type="entry name" value="CTDL_fold"/>
</dbReference>
<dbReference type="PROSITE" id="PS50041">
    <property type="entry name" value="C_TYPE_LECTIN_2"/>
    <property type="match status" value="1"/>
</dbReference>
<dbReference type="Gene3D" id="3.10.100.10">
    <property type="entry name" value="Mannose-Binding Protein A, subunit A"/>
    <property type="match status" value="1"/>
</dbReference>
<dbReference type="AlphaFoldDB" id="A0AAR2KLG6"/>
<reference evidence="3 4" key="1">
    <citation type="submission" date="2020-10" db="EMBL/GenBank/DDBJ databases">
        <title>Pygocentrus nattereri (red-bellied piranha) genome, fPygNat1, primary haplotype.</title>
        <authorList>
            <person name="Myers G."/>
            <person name="Meyer A."/>
            <person name="Karagic N."/>
            <person name="Pippel M."/>
            <person name="Winkler S."/>
            <person name="Tracey A."/>
            <person name="Wood J."/>
            <person name="Formenti G."/>
            <person name="Howe K."/>
            <person name="Fedrigo O."/>
            <person name="Jarvis E.D."/>
        </authorList>
    </citation>
    <scope>NUCLEOTIDE SEQUENCE [LARGE SCALE GENOMIC DNA]</scope>
</reference>
<dbReference type="InterPro" id="IPR016186">
    <property type="entry name" value="C-type_lectin-like/link_sf"/>
</dbReference>
<organism evidence="3 4">
    <name type="scientific">Pygocentrus nattereri</name>
    <name type="common">Red-bellied piranha</name>
    <dbReference type="NCBI Taxonomy" id="42514"/>
    <lineage>
        <taxon>Eukaryota</taxon>
        <taxon>Metazoa</taxon>
        <taxon>Chordata</taxon>
        <taxon>Craniata</taxon>
        <taxon>Vertebrata</taxon>
        <taxon>Euteleostomi</taxon>
        <taxon>Actinopterygii</taxon>
        <taxon>Neopterygii</taxon>
        <taxon>Teleostei</taxon>
        <taxon>Ostariophysi</taxon>
        <taxon>Characiformes</taxon>
        <taxon>Characoidei</taxon>
        <taxon>Pygocentrus</taxon>
    </lineage>
</organism>
<dbReference type="InterPro" id="IPR050111">
    <property type="entry name" value="C-type_lectin/snaclec_domain"/>
</dbReference>
<proteinExistence type="predicted"/>
<protein>
    <recommendedName>
        <fullName evidence="2">C-type lectin domain-containing protein</fullName>
    </recommendedName>
</protein>
<accession>A0AAR2KLG6</accession>
<feature type="signal peptide" evidence="1">
    <location>
        <begin position="1"/>
        <end position="16"/>
    </location>
</feature>
<feature type="domain" description="C-type lectin" evidence="2">
    <location>
        <begin position="37"/>
        <end position="150"/>
    </location>
</feature>
<dbReference type="Pfam" id="PF00059">
    <property type="entry name" value="Lectin_C"/>
    <property type="match status" value="1"/>
</dbReference>
<evidence type="ECO:0000313" key="4">
    <source>
        <dbReference type="Proteomes" id="UP001501920"/>
    </source>
</evidence>
<dbReference type="SMART" id="SM00034">
    <property type="entry name" value="CLECT"/>
    <property type="match status" value="1"/>
</dbReference>
<keyword evidence="4" id="KW-1185">Reference proteome</keyword>
<reference evidence="3" key="3">
    <citation type="submission" date="2025-09" db="UniProtKB">
        <authorList>
            <consortium name="Ensembl"/>
        </authorList>
    </citation>
    <scope>IDENTIFICATION</scope>
</reference>
<feature type="chain" id="PRO_5043389354" description="C-type lectin domain-containing protein" evidence="1">
    <location>
        <begin position="17"/>
        <end position="158"/>
    </location>
</feature>